<evidence type="ECO:0000256" key="4">
    <source>
        <dbReference type="ARBA" id="ARBA00022741"/>
    </source>
</evidence>
<dbReference type="Gene3D" id="3.40.50.300">
    <property type="entry name" value="P-loop containing nucleotide triphosphate hydrolases"/>
    <property type="match status" value="1"/>
</dbReference>
<evidence type="ECO:0000256" key="1">
    <source>
        <dbReference type="ARBA" id="ARBA00005417"/>
    </source>
</evidence>
<evidence type="ECO:0000256" key="3">
    <source>
        <dbReference type="ARBA" id="ARBA00022458"/>
    </source>
</evidence>
<comment type="similarity">
    <text evidence="1">Belongs to the ABC transporter superfamily.</text>
</comment>
<organism evidence="8">
    <name type="scientific">Rhodothermus marinus</name>
    <name type="common">Rhodothermus obamensis</name>
    <dbReference type="NCBI Taxonomy" id="29549"/>
    <lineage>
        <taxon>Bacteria</taxon>
        <taxon>Pseudomonadati</taxon>
        <taxon>Rhodothermota</taxon>
        <taxon>Rhodothermia</taxon>
        <taxon>Rhodothermales</taxon>
        <taxon>Rhodothermaceae</taxon>
        <taxon>Rhodothermus</taxon>
    </lineage>
</organism>
<dbReference type="SMART" id="SM00382">
    <property type="entry name" value="AAA"/>
    <property type="match status" value="1"/>
</dbReference>
<proteinExistence type="inferred from homology"/>
<dbReference type="PANTHER" id="PTHR42711">
    <property type="entry name" value="ABC TRANSPORTER ATP-BINDING PROTEIN"/>
    <property type="match status" value="1"/>
</dbReference>
<dbReference type="EMBL" id="DSGB01000007">
    <property type="protein sequence ID" value="HER97270.1"/>
    <property type="molecule type" value="Genomic_DNA"/>
</dbReference>
<dbReference type="GO" id="GO:0005524">
    <property type="term" value="F:ATP binding"/>
    <property type="evidence" value="ECO:0007669"/>
    <property type="project" value="UniProtKB-KW"/>
</dbReference>
<keyword evidence="4" id="KW-0547">Nucleotide-binding</keyword>
<dbReference type="PROSITE" id="PS00211">
    <property type="entry name" value="ABC_TRANSPORTER_1"/>
    <property type="match status" value="1"/>
</dbReference>
<dbReference type="Pfam" id="PF00005">
    <property type="entry name" value="ABC_tran"/>
    <property type="match status" value="1"/>
</dbReference>
<protein>
    <submittedName>
        <fullName evidence="8">Heme ABC exporter ATP-binding protein CcmA</fullName>
    </submittedName>
</protein>
<dbReference type="GO" id="GO:0017004">
    <property type="term" value="P:cytochrome complex assembly"/>
    <property type="evidence" value="ECO:0007669"/>
    <property type="project" value="UniProtKB-KW"/>
</dbReference>
<evidence type="ECO:0000259" key="7">
    <source>
        <dbReference type="PROSITE" id="PS50893"/>
    </source>
</evidence>
<dbReference type="InterPro" id="IPR003439">
    <property type="entry name" value="ABC_transporter-like_ATP-bd"/>
</dbReference>
<evidence type="ECO:0000256" key="6">
    <source>
        <dbReference type="ARBA" id="ARBA00022840"/>
    </source>
</evidence>
<dbReference type="NCBIfam" id="TIGR01189">
    <property type="entry name" value="ccmA"/>
    <property type="match status" value="1"/>
</dbReference>
<dbReference type="InterPro" id="IPR017871">
    <property type="entry name" value="ABC_transporter-like_CS"/>
</dbReference>
<dbReference type="InterPro" id="IPR005895">
    <property type="entry name" value="ABC_transptr_haem_export_CcmA"/>
</dbReference>
<dbReference type="InterPro" id="IPR003593">
    <property type="entry name" value="AAA+_ATPase"/>
</dbReference>
<dbReference type="InterPro" id="IPR050763">
    <property type="entry name" value="ABC_transporter_ATP-binding"/>
</dbReference>
<dbReference type="GO" id="GO:0022857">
    <property type="term" value="F:transmembrane transporter activity"/>
    <property type="evidence" value="ECO:0007669"/>
    <property type="project" value="InterPro"/>
</dbReference>
<dbReference type="CDD" id="cd03230">
    <property type="entry name" value="ABC_DR_subfamily_A"/>
    <property type="match status" value="1"/>
</dbReference>
<dbReference type="PROSITE" id="PS50893">
    <property type="entry name" value="ABC_TRANSPORTER_2"/>
    <property type="match status" value="1"/>
</dbReference>
<dbReference type="AlphaFoldDB" id="A0A7V2B2X2"/>
<accession>A0A7V2B2X2</accession>
<name>A0A7V2B2X2_RHOMR</name>
<dbReference type="PANTHER" id="PTHR42711:SF5">
    <property type="entry name" value="ABC TRANSPORTER ATP-BINDING PROTEIN NATA"/>
    <property type="match status" value="1"/>
</dbReference>
<keyword evidence="6 8" id="KW-0067">ATP-binding</keyword>
<feature type="domain" description="ABC transporter" evidence="7">
    <location>
        <begin position="4"/>
        <end position="229"/>
    </location>
</feature>
<dbReference type="InterPro" id="IPR027417">
    <property type="entry name" value="P-loop_NTPase"/>
</dbReference>
<reference evidence="8" key="1">
    <citation type="journal article" date="2020" name="mSystems">
        <title>Genome- and Community-Level Interaction Insights into Carbon Utilization and Element Cycling Functions of Hydrothermarchaeota in Hydrothermal Sediment.</title>
        <authorList>
            <person name="Zhou Z."/>
            <person name="Liu Y."/>
            <person name="Xu W."/>
            <person name="Pan J."/>
            <person name="Luo Z.H."/>
            <person name="Li M."/>
        </authorList>
    </citation>
    <scope>NUCLEOTIDE SEQUENCE [LARGE SCALE GENOMIC DNA]</scope>
    <source>
        <strain evidence="8">SpSt-143</strain>
    </source>
</reference>
<dbReference type="GO" id="GO:0016887">
    <property type="term" value="F:ATP hydrolysis activity"/>
    <property type="evidence" value="ECO:0007669"/>
    <property type="project" value="InterPro"/>
</dbReference>
<evidence type="ECO:0000256" key="2">
    <source>
        <dbReference type="ARBA" id="ARBA00022448"/>
    </source>
</evidence>
<keyword evidence="5" id="KW-0201">Cytochrome c-type biogenesis</keyword>
<sequence>MALLQIERLTKRFGAAKVLQELSVTVETGEQLALWGPNGAGKTTLLRCILGLLPFEGTIRLNGYDVRRQGKAARRLIGFVPQEVAFYPTLTVGETAAFFARLRGLDLQATRPLLEQVGLADRMHQPTRTLSGGQRQRLALALALLGDPPLLLLDEPTASLDVRSRSEFLTYLEALKQQGKTLIFATHRFEEVEQLAGRVLFLENGRLKADTSPTLLKKHLFHVVPHVRLRLHLPETQHADALQTLRTQGFEARTNGHGLEVRVPFDQKASPLLLLSQAGFEITDFELHA</sequence>
<evidence type="ECO:0000256" key="5">
    <source>
        <dbReference type="ARBA" id="ARBA00022748"/>
    </source>
</evidence>
<keyword evidence="2" id="KW-0813">Transport</keyword>
<dbReference type="SUPFAM" id="SSF52540">
    <property type="entry name" value="P-loop containing nucleoside triphosphate hydrolases"/>
    <property type="match status" value="1"/>
</dbReference>
<comment type="caution">
    <text evidence="8">The sequence shown here is derived from an EMBL/GenBank/DDBJ whole genome shotgun (WGS) entry which is preliminary data.</text>
</comment>
<gene>
    <name evidence="8" type="primary">ccmA</name>
    <name evidence="8" type="ORF">ENO59_12330</name>
</gene>
<keyword evidence="3" id="KW-0536">Nodulation</keyword>
<evidence type="ECO:0000313" key="8">
    <source>
        <dbReference type="EMBL" id="HER97270.1"/>
    </source>
</evidence>